<dbReference type="EMBL" id="QKKF02018083">
    <property type="protein sequence ID" value="RZF40636.1"/>
    <property type="molecule type" value="Genomic_DNA"/>
</dbReference>
<dbReference type="SMR" id="A0A482X4V4"/>
<dbReference type="PROSITE" id="PS50097">
    <property type="entry name" value="BTB"/>
    <property type="match status" value="1"/>
</dbReference>
<dbReference type="AlphaFoldDB" id="A0A482X4V4"/>
<dbReference type="GO" id="GO:0022008">
    <property type="term" value="P:neurogenesis"/>
    <property type="evidence" value="ECO:0007669"/>
    <property type="project" value="TreeGrafter"/>
</dbReference>
<dbReference type="GO" id="GO:0005829">
    <property type="term" value="C:cytosol"/>
    <property type="evidence" value="ECO:0007669"/>
    <property type="project" value="TreeGrafter"/>
</dbReference>
<reference evidence="2 3" key="1">
    <citation type="journal article" date="2017" name="Gigascience">
        <title>Genome sequence of the small brown planthopper, Laodelphax striatellus.</title>
        <authorList>
            <person name="Zhu J."/>
            <person name="Jiang F."/>
            <person name="Wang X."/>
            <person name="Yang P."/>
            <person name="Bao Y."/>
            <person name="Zhao W."/>
            <person name="Wang W."/>
            <person name="Lu H."/>
            <person name="Wang Q."/>
            <person name="Cui N."/>
            <person name="Li J."/>
            <person name="Chen X."/>
            <person name="Luo L."/>
            <person name="Yu J."/>
            <person name="Kang L."/>
            <person name="Cui F."/>
        </authorList>
    </citation>
    <scope>NUCLEOTIDE SEQUENCE [LARGE SCALE GENOMIC DNA]</scope>
    <source>
        <strain evidence="2">Lst14</strain>
    </source>
</reference>
<feature type="domain" description="BTB" evidence="1">
    <location>
        <begin position="26"/>
        <end position="93"/>
    </location>
</feature>
<dbReference type="PANTHER" id="PTHR45774">
    <property type="entry name" value="BTB/POZ DOMAIN-CONTAINING"/>
    <property type="match status" value="1"/>
</dbReference>
<comment type="caution">
    <text evidence="2">The sequence shown here is derived from an EMBL/GenBank/DDBJ whole genome shotgun (WGS) entry which is preliminary data.</text>
</comment>
<dbReference type="Proteomes" id="UP000291343">
    <property type="component" value="Unassembled WGS sequence"/>
</dbReference>
<evidence type="ECO:0000313" key="3">
    <source>
        <dbReference type="Proteomes" id="UP000291343"/>
    </source>
</evidence>
<dbReference type="PANTHER" id="PTHR45774:SF4">
    <property type="entry name" value="AXUNDEAD, ISOFORM F"/>
    <property type="match status" value="1"/>
</dbReference>
<accession>A0A482X4V4</accession>
<dbReference type="STRING" id="195883.A0A482X4V4"/>
<dbReference type="SMART" id="SM00225">
    <property type="entry name" value="BTB"/>
    <property type="match status" value="1"/>
</dbReference>
<organism evidence="2 3">
    <name type="scientific">Laodelphax striatellus</name>
    <name type="common">Small brown planthopper</name>
    <name type="synonym">Delphax striatella</name>
    <dbReference type="NCBI Taxonomy" id="195883"/>
    <lineage>
        <taxon>Eukaryota</taxon>
        <taxon>Metazoa</taxon>
        <taxon>Ecdysozoa</taxon>
        <taxon>Arthropoda</taxon>
        <taxon>Hexapoda</taxon>
        <taxon>Insecta</taxon>
        <taxon>Pterygota</taxon>
        <taxon>Neoptera</taxon>
        <taxon>Paraneoptera</taxon>
        <taxon>Hemiptera</taxon>
        <taxon>Auchenorrhyncha</taxon>
        <taxon>Fulgoroidea</taxon>
        <taxon>Delphacidae</taxon>
        <taxon>Criomorphinae</taxon>
        <taxon>Laodelphax</taxon>
    </lineage>
</organism>
<evidence type="ECO:0000313" key="2">
    <source>
        <dbReference type="EMBL" id="RZF40636.1"/>
    </source>
</evidence>
<gene>
    <name evidence="2" type="ORF">LSTR_LSTR010622</name>
</gene>
<evidence type="ECO:0000259" key="1">
    <source>
        <dbReference type="PROSITE" id="PS50097"/>
    </source>
</evidence>
<dbReference type="SUPFAM" id="SSF54695">
    <property type="entry name" value="POZ domain"/>
    <property type="match status" value="1"/>
</dbReference>
<dbReference type="OrthoDB" id="45365at2759"/>
<dbReference type="InterPro" id="IPR011333">
    <property type="entry name" value="SKP1/BTB/POZ_sf"/>
</dbReference>
<sequence length="450" mass="52035">MSSKHQAPSSNFKTRFQHLANSDMNSDCEFVVGIEKTLIKGHKLIFGKASEVFQAMFFGNLREEKPVRVEDLDPDGFRGMKTFIYTGEVDFTSVFHALATYIAARKYIIPDLSVECVKYIDNQIKPSEVLEFLDRCLSNVIDQFTFICCKIIQEKTDEVLASKYFVSTSFRMIEFILKAPTLKLSSEIELYEHFERWALADVQRLNVPAVSVSTRFNYLKKHIRFLTISSDEFVSRVAPSILLTQEEKFAIALNKMKFDSKMTTNTISMTLQSRNFNKPLPENHHHLKHMFEIRITHNNSPHNFSKPIRSNSYNTSEQKINLIPKLPLRPGIQAKNELTVHWTLFDEYLSFEAKSTNYTQKNELVIIKTKFRVLSVLNECDDLVFENESRYICCPAPNYSSEYQGNVILAVIPTSTLNSSRYKRNNLAVIAYNYFYVNVEGTFDVRVLNL</sequence>
<dbReference type="Pfam" id="PF00651">
    <property type="entry name" value="BTB"/>
    <property type="match status" value="1"/>
</dbReference>
<protein>
    <recommendedName>
        <fullName evidence="1">BTB domain-containing protein</fullName>
    </recommendedName>
</protein>
<dbReference type="InParanoid" id="A0A482X4V4"/>
<dbReference type="InterPro" id="IPR000210">
    <property type="entry name" value="BTB/POZ_dom"/>
</dbReference>
<dbReference type="Gene3D" id="1.25.40.420">
    <property type="match status" value="1"/>
</dbReference>
<name>A0A482X4V4_LAOST</name>
<proteinExistence type="predicted"/>
<keyword evidence="3" id="KW-1185">Reference proteome</keyword>
<dbReference type="Gene3D" id="3.30.710.10">
    <property type="entry name" value="Potassium Channel Kv1.1, Chain A"/>
    <property type="match status" value="1"/>
</dbReference>